<dbReference type="Proteomes" id="UP000887572">
    <property type="component" value="Unplaced"/>
</dbReference>
<keyword evidence="6 9" id="KW-0833">Ubl conjugation pathway</keyword>
<evidence type="ECO:0000256" key="3">
    <source>
        <dbReference type="ARBA" id="ARBA00012486"/>
    </source>
</evidence>
<evidence type="ECO:0000256" key="6">
    <source>
        <dbReference type="ARBA" id="ARBA00022786"/>
    </source>
</evidence>
<proteinExistence type="inferred from homology"/>
<evidence type="ECO:0000256" key="4">
    <source>
        <dbReference type="ARBA" id="ARBA00022679"/>
    </source>
</evidence>
<evidence type="ECO:0000256" key="1">
    <source>
        <dbReference type="ARBA" id="ARBA00000485"/>
    </source>
</evidence>
<dbReference type="Gene3D" id="3.10.110.10">
    <property type="entry name" value="Ubiquitin Conjugating Enzyme"/>
    <property type="match status" value="1"/>
</dbReference>
<comment type="catalytic activity">
    <reaction evidence="1">
        <text>S-ubiquitinyl-[E1 ubiquitin-activating enzyme]-L-cysteine + [E2 ubiquitin-conjugating enzyme]-L-cysteine = [E1 ubiquitin-activating enzyme]-L-cysteine + S-ubiquitinyl-[E2 ubiquitin-conjugating enzyme]-L-cysteine.</text>
        <dbReference type="EC" id="2.3.2.23"/>
    </reaction>
</comment>
<dbReference type="FunFam" id="3.10.110.10:FF:000101">
    <property type="entry name" value="Ubiquitin-conjugating enzyme E2 D2"/>
    <property type="match status" value="1"/>
</dbReference>
<evidence type="ECO:0000313" key="12">
    <source>
        <dbReference type="WBParaSite" id="Gr19_v10_g17674.t1"/>
    </source>
</evidence>
<dbReference type="AlphaFoldDB" id="A0A914HLA8"/>
<keyword evidence="11" id="KW-1185">Reference proteome</keyword>
<dbReference type="WBParaSite" id="Gr19_v10_g17674.t1">
    <property type="protein sequence ID" value="Gr19_v10_g17674.t1"/>
    <property type="gene ID" value="Gr19_v10_g17674"/>
</dbReference>
<dbReference type="InterPro" id="IPR016135">
    <property type="entry name" value="UBQ-conjugating_enzyme/RWD"/>
</dbReference>
<dbReference type="Pfam" id="PF00179">
    <property type="entry name" value="UQ_con"/>
    <property type="match status" value="1"/>
</dbReference>
<dbReference type="SUPFAM" id="SSF54495">
    <property type="entry name" value="UBC-like"/>
    <property type="match status" value="1"/>
</dbReference>
<keyword evidence="7 9" id="KW-0067">ATP-binding</keyword>
<dbReference type="PROSITE" id="PS50127">
    <property type="entry name" value="UBC_2"/>
    <property type="match status" value="1"/>
</dbReference>
<keyword evidence="4" id="KW-0808">Transferase</keyword>
<dbReference type="PANTHER" id="PTHR24068">
    <property type="entry name" value="UBIQUITIN-CONJUGATING ENZYME E2"/>
    <property type="match status" value="1"/>
</dbReference>
<reference evidence="12" key="1">
    <citation type="submission" date="2022-11" db="UniProtKB">
        <authorList>
            <consortium name="WormBaseParasite"/>
        </authorList>
    </citation>
    <scope>IDENTIFICATION</scope>
</reference>
<comment type="similarity">
    <text evidence="9">Belongs to the ubiquitin-conjugating enzyme family.</text>
</comment>
<evidence type="ECO:0000256" key="9">
    <source>
        <dbReference type="RuleBase" id="RU362109"/>
    </source>
</evidence>
<dbReference type="PROSITE" id="PS00183">
    <property type="entry name" value="UBC_1"/>
    <property type="match status" value="1"/>
</dbReference>
<sequence>MPLSKRRLAQELKEVEREQLMEFTAKPVGEARELLYTWSATIKGPGDTPYEGGTFALTIRFPRDFPFSPPHVKFDTPIYHPNINETGEICLDILKGEWAPSLTISKVLISICALLCDPNSDSALMLDIARECKTNREQYKNTAREWTQRHAM</sequence>
<evidence type="ECO:0000256" key="8">
    <source>
        <dbReference type="PROSITE-ProRule" id="PRU10133"/>
    </source>
</evidence>
<dbReference type="InterPro" id="IPR000608">
    <property type="entry name" value="UBC"/>
</dbReference>
<dbReference type="GO" id="GO:0005524">
    <property type="term" value="F:ATP binding"/>
    <property type="evidence" value="ECO:0007669"/>
    <property type="project" value="UniProtKB-UniRule"/>
</dbReference>
<comment type="pathway">
    <text evidence="2">Protein modification; protein ubiquitination.</text>
</comment>
<accession>A0A914HLA8</accession>
<dbReference type="EC" id="2.3.2.23" evidence="3"/>
<dbReference type="InterPro" id="IPR023313">
    <property type="entry name" value="UBQ-conjugating_AS"/>
</dbReference>
<feature type="active site" description="Glycyl thioester intermediate" evidence="8">
    <location>
        <position position="90"/>
    </location>
</feature>
<feature type="domain" description="UBC core" evidence="10">
    <location>
        <begin position="3"/>
        <end position="152"/>
    </location>
</feature>
<dbReference type="GO" id="GO:0006511">
    <property type="term" value="P:ubiquitin-dependent protein catabolic process"/>
    <property type="evidence" value="ECO:0007669"/>
    <property type="project" value="UniProtKB-ARBA"/>
</dbReference>
<evidence type="ECO:0000256" key="5">
    <source>
        <dbReference type="ARBA" id="ARBA00022741"/>
    </source>
</evidence>
<evidence type="ECO:0000256" key="2">
    <source>
        <dbReference type="ARBA" id="ARBA00004906"/>
    </source>
</evidence>
<organism evidence="11 12">
    <name type="scientific">Globodera rostochiensis</name>
    <name type="common">Golden nematode worm</name>
    <name type="synonym">Heterodera rostochiensis</name>
    <dbReference type="NCBI Taxonomy" id="31243"/>
    <lineage>
        <taxon>Eukaryota</taxon>
        <taxon>Metazoa</taxon>
        <taxon>Ecdysozoa</taxon>
        <taxon>Nematoda</taxon>
        <taxon>Chromadorea</taxon>
        <taxon>Rhabditida</taxon>
        <taxon>Tylenchina</taxon>
        <taxon>Tylenchomorpha</taxon>
        <taxon>Tylenchoidea</taxon>
        <taxon>Heteroderidae</taxon>
        <taxon>Heteroderinae</taxon>
        <taxon>Globodera</taxon>
    </lineage>
</organism>
<name>A0A914HLA8_GLORO</name>
<evidence type="ECO:0000259" key="10">
    <source>
        <dbReference type="PROSITE" id="PS50127"/>
    </source>
</evidence>
<dbReference type="GO" id="GO:0061631">
    <property type="term" value="F:ubiquitin conjugating enzyme activity"/>
    <property type="evidence" value="ECO:0007669"/>
    <property type="project" value="UniProtKB-EC"/>
</dbReference>
<dbReference type="SMART" id="SM00212">
    <property type="entry name" value="UBCc"/>
    <property type="match status" value="1"/>
</dbReference>
<evidence type="ECO:0000256" key="7">
    <source>
        <dbReference type="ARBA" id="ARBA00022840"/>
    </source>
</evidence>
<protein>
    <recommendedName>
        <fullName evidence="3">E2 ubiquitin-conjugating enzyme</fullName>
        <ecNumber evidence="3">2.3.2.23</ecNumber>
    </recommendedName>
</protein>
<keyword evidence="5 9" id="KW-0547">Nucleotide-binding</keyword>
<evidence type="ECO:0000313" key="11">
    <source>
        <dbReference type="Proteomes" id="UP000887572"/>
    </source>
</evidence>